<dbReference type="AlphaFoldDB" id="A0A1G2M6T5"/>
<dbReference type="STRING" id="1802301.A2664_04670"/>
<dbReference type="GO" id="GO:0046452">
    <property type="term" value="P:dihydrofolate metabolic process"/>
    <property type="evidence" value="ECO:0007669"/>
    <property type="project" value="TreeGrafter"/>
</dbReference>
<evidence type="ECO:0000256" key="1">
    <source>
        <dbReference type="ARBA" id="ARBA00004903"/>
    </source>
</evidence>
<comment type="function">
    <text evidence="7 8">Key enzyme in folate metabolism. Catalyzes an essential reaction for de novo glycine and purine synthesis, and for DNA precursor synthesis.</text>
</comment>
<dbReference type="GO" id="GO:0004146">
    <property type="term" value="F:dihydrofolate reductase activity"/>
    <property type="evidence" value="ECO:0007669"/>
    <property type="project" value="UniProtKB-EC"/>
</dbReference>
<protein>
    <recommendedName>
        <fullName evidence="3 8">Dihydrofolate reductase</fullName>
        <ecNumber evidence="3 8">1.5.1.3</ecNumber>
    </recommendedName>
</protein>
<evidence type="ECO:0000256" key="2">
    <source>
        <dbReference type="ARBA" id="ARBA00009539"/>
    </source>
</evidence>
<sequence length="168" mass="19169">MQQSRQTNKKARISAIAAIGAQNRVLGKENKLLWHIKEDWDRLKALTHGHPIIMGRKTFESIGKPLPKRTNIVVTRDKSFSAEGCVVVHSLEDAVRKAREVDQNEIFIFGGAEIYKQALPFTDRLYLTLVESEESGDAFFPAYAEFKTEIERVHHEGNPAYTFLTLER</sequence>
<evidence type="ECO:0000256" key="3">
    <source>
        <dbReference type="ARBA" id="ARBA00012856"/>
    </source>
</evidence>
<dbReference type="PRINTS" id="PR00070">
    <property type="entry name" value="DHFR"/>
</dbReference>
<dbReference type="FunFam" id="3.40.430.10:FF:000001">
    <property type="entry name" value="Dihydrofolate reductase"/>
    <property type="match status" value="1"/>
</dbReference>
<dbReference type="GO" id="GO:0046654">
    <property type="term" value="P:tetrahydrofolate biosynthetic process"/>
    <property type="evidence" value="ECO:0007669"/>
    <property type="project" value="UniProtKB-UniPathway"/>
</dbReference>
<dbReference type="GO" id="GO:0006730">
    <property type="term" value="P:one-carbon metabolic process"/>
    <property type="evidence" value="ECO:0007669"/>
    <property type="project" value="UniProtKB-KW"/>
</dbReference>
<dbReference type="EMBL" id="MHRF01000001">
    <property type="protein sequence ID" value="OHA18772.1"/>
    <property type="molecule type" value="Genomic_DNA"/>
</dbReference>
<evidence type="ECO:0000256" key="8">
    <source>
        <dbReference type="PIRNR" id="PIRNR000194"/>
    </source>
</evidence>
<proteinExistence type="inferred from homology"/>
<comment type="catalytic activity">
    <reaction evidence="8">
        <text>(6S)-5,6,7,8-tetrahydrofolate + NADP(+) = 7,8-dihydrofolate + NADPH + H(+)</text>
        <dbReference type="Rhea" id="RHEA:15009"/>
        <dbReference type="ChEBI" id="CHEBI:15378"/>
        <dbReference type="ChEBI" id="CHEBI:57451"/>
        <dbReference type="ChEBI" id="CHEBI:57453"/>
        <dbReference type="ChEBI" id="CHEBI:57783"/>
        <dbReference type="ChEBI" id="CHEBI:58349"/>
        <dbReference type="EC" id="1.5.1.3"/>
    </reaction>
</comment>
<evidence type="ECO:0000256" key="4">
    <source>
        <dbReference type="ARBA" id="ARBA00022563"/>
    </source>
</evidence>
<dbReference type="Gene3D" id="3.40.430.10">
    <property type="entry name" value="Dihydrofolate Reductase, subunit A"/>
    <property type="match status" value="1"/>
</dbReference>
<evidence type="ECO:0000259" key="9">
    <source>
        <dbReference type="PROSITE" id="PS51330"/>
    </source>
</evidence>
<dbReference type="CDD" id="cd00209">
    <property type="entry name" value="DHFR"/>
    <property type="match status" value="1"/>
</dbReference>
<comment type="similarity">
    <text evidence="2 8">Belongs to the dihydrofolate reductase family.</text>
</comment>
<dbReference type="PANTHER" id="PTHR48069:SF3">
    <property type="entry name" value="DIHYDROFOLATE REDUCTASE"/>
    <property type="match status" value="1"/>
</dbReference>
<dbReference type="InterPro" id="IPR012259">
    <property type="entry name" value="DHFR"/>
</dbReference>
<dbReference type="GO" id="GO:0005829">
    <property type="term" value="C:cytosol"/>
    <property type="evidence" value="ECO:0007669"/>
    <property type="project" value="TreeGrafter"/>
</dbReference>
<feature type="domain" description="DHFR" evidence="9">
    <location>
        <begin position="12"/>
        <end position="168"/>
    </location>
</feature>
<comment type="caution">
    <text evidence="10">The sequence shown here is derived from an EMBL/GenBank/DDBJ whole genome shotgun (WGS) entry which is preliminary data.</text>
</comment>
<evidence type="ECO:0000313" key="10">
    <source>
        <dbReference type="EMBL" id="OHA18772.1"/>
    </source>
</evidence>
<evidence type="ECO:0000256" key="6">
    <source>
        <dbReference type="ARBA" id="ARBA00023002"/>
    </source>
</evidence>
<dbReference type="GO" id="GO:0046655">
    <property type="term" value="P:folic acid metabolic process"/>
    <property type="evidence" value="ECO:0007669"/>
    <property type="project" value="TreeGrafter"/>
</dbReference>
<dbReference type="Pfam" id="PF00186">
    <property type="entry name" value="DHFR_1"/>
    <property type="match status" value="1"/>
</dbReference>
<dbReference type="PIRSF" id="PIRSF000194">
    <property type="entry name" value="DHFR"/>
    <property type="match status" value="1"/>
</dbReference>
<dbReference type="InterPro" id="IPR024072">
    <property type="entry name" value="DHFR-like_dom_sf"/>
</dbReference>
<dbReference type="PROSITE" id="PS51330">
    <property type="entry name" value="DHFR_2"/>
    <property type="match status" value="1"/>
</dbReference>
<reference evidence="10 11" key="1">
    <citation type="journal article" date="2016" name="Nat. Commun.">
        <title>Thousands of microbial genomes shed light on interconnected biogeochemical processes in an aquifer system.</title>
        <authorList>
            <person name="Anantharaman K."/>
            <person name="Brown C.T."/>
            <person name="Hug L.A."/>
            <person name="Sharon I."/>
            <person name="Castelle C.J."/>
            <person name="Probst A.J."/>
            <person name="Thomas B.C."/>
            <person name="Singh A."/>
            <person name="Wilkins M.J."/>
            <person name="Karaoz U."/>
            <person name="Brodie E.L."/>
            <person name="Williams K.H."/>
            <person name="Hubbard S.S."/>
            <person name="Banfield J.F."/>
        </authorList>
    </citation>
    <scope>NUCLEOTIDE SEQUENCE [LARGE SCALE GENOMIC DNA]</scope>
</reference>
<dbReference type="EC" id="1.5.1.3" evidence="3 8"/>
<keyword evidence="5 8" id="KW-0521">NADP</keyword>
<keyword evidence="4 8" id="KW-0554">One-carbon metabolism</keyword>
<evidence type="ECO:0000313" key="11">
    <source>
        <dbReference type="Proteomes" id="UP000178873"/>
    </source>
</evidence>
<evidence type="ECO:0000256" key="5">
    <source>
        <dbReference type="ARBA" id="ARBA00022857"/>
    </source>
</evidence>
<dbReference type="SUPFAM" id="SSF53597">
    <property type="entry name" value="Dihydrofolate reductase-like"/>
    <property type="match status" value="1"/>
</dbReference>
<gene>
    <name evidence="10" type="ORF">A2664_04670</name>
</gene>
<organism evidence="10 11">
    <name type="scientific">Candidatus Taylorbacteria bacterium RIFCSPHIGHO2_01_FULL_46_22b</name>
    <dbReference type="NCBI Taxonomy" id="1802301"/>
    <lineage>
        <taxon>Bacteria</taxon>
        <taxon>Candidatus Tayloriibacteriota</taxon>
    </lineage>
</organism>
<dbReference type="GO" id="GO:0070401">
    <property type="term" value="F:NADP+ binding"/>
    <property type="evidence" value="ECO:0007669"/>
    <property type="project" value="UniProtKB-ARBA"/>
</dbReference>
<comment type="pathway">
    <text evidence="1 8">Cofactor biosynthesis; tetrahydrofolate biosynthesis; 5,6,7,8-tetrahydrofolate from 7,8-dihydrofolate: step 1/1.</text>
</comment>
<accession>A0A1G2M6T5</accession>
<dbReference type="PANTHER" id="PTHR48069">
    <property type="entry name" value="DIHYDROFOLATE REDUCTASE"/>
    <property type="match status" value="1"/>
</dbReference>
<evidence type="ECO:0000256" key="7">
    <source>
        <dbReference type="ARBA" id="ARBA00025067"/>
    </source>
</evidence>
<name>A0A1G2M6T5_9BACT</name>
<dbReference type="Proteomes" id="UP000178873">
    <property type="component" value="Unassembled WGS sequence"/>
</dbReference>
<keyword evidence="6 8" id="KW-0560">Oxidoreductase</keyword>
<dbReference type="UniPathway" id="UPA00077">
    <property type="reaction ID" value="UER00158"/>
</dbReference>
<dbReference type="InterPro" id="IPR001796">
    <property type="entry name" value="DHFR_dom"/>
</dbReference>